<comment type="caution">
    <text evidence="1">The sequence shown here is derived from an EMBL/GenBank/DDBJ whole genome shotgun (WGS) entry which is preliminary data.</text>
</comment>
<dbReference type="Proteomes" id="UP001642720">
    <property type="component" value="Unassembled WGS sequence"/>
</dbReference>
<evidence type="ECO:0000313" key="1">
    <source>
        <dbReference type="EMBL" id="TFB03966.1"/>
    </source>
</evidence>
<reference evidence="1 2" key="1">
    <citation type="submission" date="2018-01" db="EMBL/GenBank/DDBJ databases">
        <title>Genome characterization of the sugarcane-associated fungus Trichoderma ghanense CCMA-1212 and their application in lignocelulose bioconversion.</title>
        <authorList>
            <person name="Steindorff A.S."/>
            <person name="Mendes T.D."/>
            <person name="Vilela E.S.D."/>
            <person name="Rodrigues D.S."/>
            <person name="Formighieri E.F."/>
            <person name="Melo I.S."/>
            <person name="Favaro L.C.L."/>
        </authorList>
    </citation>
    <scope>NUCLEOTIDE SEQUENCE [LARGE SCALE GENOMIC DNA]</scope>
    <source>
        <strain evidence="1 2">CCMA-1212</strain>
    </source>
</reference>
<organism evidence="1 2">
    <name type="scientific">Trichoderma ghanense</name>
    <dbReference type="NCBI Taxonomy" id="65468"/>
    <lineage>
        <taxon>Eukaryota</taxon>
        <taxon>Fungi</taxon>
        <taxon>Dikarya</taxon>
        <taxon>Ascomycota</taxon>
        <taxon>Pezizomycotina</taxon>
        <taxon>Sordariomycetes</taxon>
        <taxon>Hypocreomycetidae</taxon>
        <taxon>Hypocreales</taxon>
        <taxon>Hypocreaceae</taxon>
        <taxon>Trichoderma</taxon>
    </lineage>
</organism>
<protein>
    <submittedName>
        <fullName evidence="1">Uncharacterized protein</fullName>
    </submittedName>
</protein>
<sequence>MSSGQSLPLLDEELFFPAVPEDGERDGTTHDGALSVRLRIMDKILEMRNRAGRFRLGLRKGPRYLENLHRNF</sequence>
<dbReference type="EMBL" id="PPTA01000004">
    <property type="protein sequence ID" value="TFB03966.1"/>
    <property type="molecule type" value="Genomic_DNA"/>
</dbReference>
<dbReference type="GeneID" id="300575304"/>
<accession>A0ABY2H783</accession>
<gene>
    <name evidence="1" type="ORF">CCMA1212_003509</name>
</gene>
<name>A0ABY2H783_9HYPO</name>
<evidence type="ECO:0000313" key="2">
    <source>
        <dbReference type="Proteomes" id="UP001642720"/>
    </source>
</evidence>
<dbReference type="RefSeq" id="XP_073560167.1">
    <property type="nucleotide sequence ID" value="XM_073700854.1"/>
</dbReference>
<keyword evidence="2" id="KW-1185">Reference proteome</keyword>
<proteinExistence type="predicted"/>